<keyword evidence="2" id="KW-0677">Repeat</keyword>
<evidence type="ECO:0000256" key="1">
    <source>
        <dbReference type="ARBA" id="ARBA00022723"/>
    </source>
</evidence>
<feature type="domain" description="ZZ-type" evidence="6">
    <location>
        <begin position="92"/>
        <end position="137"/>
    </location>
</feature>
<proteinExistence type="predicted"/>
<evidence type="ECO:0000256" key="5">
    <source>
        <dbReference type="SAM" id="MobiDB-lite"/>
    </source>
</evidence>
<evidence type="ECO:0000259" key="6">
    <source>
        <dbReference type="SMART" id="SM00291"/>
    </source>
</evidence>
<keyword evidence="4" id="KW-0862">Zinc</keyword>
<dbReference type="InterPro" id="IPR046349">
    <property type="entry name" value="C1-like_sf"/>
</dbReference>
<comment type="caution">
    <text evidence="7">The sequence shown here is derived from an EMBL/GenBank/DDBJ whole genome shotgun (WGS) entry which is preliminary data.</text>
</comment>
<dbReference type="PANTHER" id="PTHR47841">
    <property type="entry name" value="DIACYLGLYCEROL KINASE THETA-LIKE-RELATED"/>
    <property type="match status" value="1"/>
</dbReference>
<dbReference type="InterPro" id="IPR000433">
    <property type="entry name" value="Znf_ZZ"/>
</dbReference>
<dbReference type="InterPro" id="IPR004146">
    <property type="entry name" value="DC1"/>
</dbReference>
<name>A0A8T2SCL1_CERRI</name>
<dbReference type="GO" id="GO:0008270">
    <property type="term" value="F:zinc ion binding"/>
    <property type="evidence" value="ECO:0007669"/>
    <property type="project" value="UniProtKB-KW"/>
</dbReference>
<dbReference type="OrthoDB" id="1906545at2759"/>
<dbReference type="Pfam" id="PF03107">
    <property type="entry name" value="C1_2"/>
    <property type="match status" value="3"/>
</dbReference>
<feature type="region of interest" description="Disordered" evidence="5">
    <location>
        <begin position="308"/>
        <end position="329"/>
    </location>
</feature>
<dbReference type="OMA" id="HCPDCQF"/>
<feature type="domain" description="ZZ-type" evidence="6">
    <location>
        <begin position="150"/>
        <end position="192"/>
    </location>
</feature>
<dbReference type="AlphaFoldDB" id="A0A8T2SCL1"/>
<sequence length="395" mass="43627">MLRSLSMAGLGRVHKLALLQGSPYVSGDFTCHVCWEKGSGPVFHCPDCQFDVHASCVGGYGGSSSGLGGSHVAVSHFSHFEHPLMLKSHISSSDEVICDGCGDTHFGSNARIYRCSQCDFDLCALCVRAPRFLLHISHPHILALSDPEEVPRSSECSACKEPRRGMVYRCTSCNFDLHVSCSRLPVNPVHELHPDHPLTLLWHDEGDTLHSHYACDACGHVIQGWALGCSLCGFHLHGASCGQIMHVLPHSSSHFKHAEHKVHQRLHASSNMYFYNNRLQNPYNASRSLSLNTTRQYNSRPLFNRTYSSSSSLHNDPLSPHPYSPRSYSSSPIDRFYPINSPRNHYGDSWNGSHVSSTSIANALSSHLNPTNSRDAEALERVMSMLGHNGSTPYV</sequence>
<protein>
    <recommendedName>
        <fullName evidence="6">ZZ-type domain-containing protein</fullName>
    </recommendedName>
</protein>
<dbReference type="SUPFAM" id="SSF57889">
    <property type="entry name" value="Cysteine-rich domain"/>
    <property type="match status" value="2"/>
</dbReference>
<dbReference type="Proteomes" id="UP000825935">
    <property type="component" value="Chromosome 21"/>
</dbReference>
<keyword evidence="3" id="KW-0863">Zinc-finger</keyword>
<dbReference type="EMBL" id="CM035426">
    <property type="protein sequence ID" value="KAH7316228.1"/>
    <property type="molecule type" value="Genomic_DNA"/>
</dbReference>
<evidence type="ECO:0000256" key="4">
    <source>
        <dbReference type="ARBA" id="ARBA00022833"/>
    </source>
</evidence>
<evidence type="ECO:0000313" key="7">
    <source>
        <dbReference type="EMBL" id="KAH7316228.1"/>
    </source>
</evidence>
<keyword evidence="1" id="KW-0479">Metal-binding</keyword>
<dbReference type="InterPro" id="IPR043145">
    <property type="entry name" value="Znf_ZZ_sf"/>
</dbReference>
<evidence type="ECO:0000256" key="2">
    <source>
        <dbReference type="ARBA" id="ARBA00022737"/>
    </source>
</evidence>
<dbReference type="PANTHER" id="PTHR47841:SF7">
    <property type="entry name" value="CYSTEINE_HISTIDINE-RICH C1 DOMAIN PROTEIN"/>
    <property type="match status" value="1"/>
</dbReference>
<accession>A0A8T2SCL1</accession>
<dbReference type="Gene3D" id="3.30.60.90">
    <property type="match status" value="1"/>
</dbReference>
<organism evidence="7 8">
    <name type="scientific">Ceratopteris richardii</name>
    <name type="common">Triangle waterfern</name>
    <dbReference type="NCBI Taxonomy" id="49495"/>
    <lineage>
        <taxon>Eukaryota</taxon>
        <taxon>Viridiplantae</taxon>
        <taxon>Streptophyta</taxon>
        <taxon>Embryophyta</taxon>
        <taxon>Tracheophyta</taxon>
        <taxon>Polypodiopsida</taxon>
        <taxon>Polypodiidae</taxon>
        <taxon>Polypodiales</taxon>
        <taxon>Pteridineae</taxon>
        <taxon>Pteridaceae</taxon>
        <taxon>Parkerioideae</taxon>
        <taxon>Ceratopteris</taxon>
    </lineage>
</organism>
<keyword evidence="8" id="KW-1185">Reference proteome</keyword>
<gene>
    <name evidence="7" type="ORF">KP509_21G084100</name>
</gene>
<evidence type="ECO:0000313" key="8">
    <source>
        <dbReference type="Proteomes" id="UP000825935"/>
    </source>
</evidence>
<reference evidence="7" key="1">
    <citation type="submission" date="2021-08" db="EMBL/GenBank/DDBJ databases">
        <title>WGS assembly of Ceratopteris richardii.</title>
        <authorList>
            <person name="Marchant D.B."/>
            <person name="Chen G."/>
            <person name="Jenkins J."/>
            <person name="Shu S."/>
            <person name="Leebens-Mack J."/>
            <person name="Grimwood J."/>
            <person name="Schmutz J."/>
            <person name="Soltis P."/>
            <person name="Soltis D."/>
            <person name="Chen Z.-H."/>
        </authorList>
    </citation>
    <scope>NUCLEOTIDE SEQUENCE</scope>
    <source>
        <strain evidence="7">Whitten #5841</strain>
        <tissue evidence="7">Leaf</tissue>
    </source>
</reference>
<evidence type="ECO:0000256" key="3">
    <source>
        <dbReference type="ARBA" id="ARBA00022771"/>
    </source>
</evidence>
<dbReference type="SMART" id="SM00291">
    <property type="entry name" value="ZnF_ZZ"/>
    <property type="match status" value="2"/>
</dbReference>